<accession>A0ABV7EWX0</accession>
<gene>
    <name evidence="9" type="ORF">ACFOFO_00335</name>
</gene>
<keyword evidence="10" id="KW-1185">Reference proteome</keyword>
<evidence type="ECO:0000256" key="8">
    <source>
        <dbReference type="ARBA" id="ARBA00023317"/>
    </source>
</evidence>
<dbReference type="EC" id="4.1.1.11" evidence="9"/>
<dbReference type="RefSeq" id="WP_390324935.1">
    <property type="nucleotide sequence ID" value="NZ_JBHRTP010000002.1"/>
</dbReference>
<keyword evidence="5" id="KW-0865">Zymogen</keyword>
<evidence type="ECO:0000313" key="10">
    <source>
        <dbReference type="Proteomes" id="UP001595530"/>
    </source>
</evidence>
<dbReference type="InterPro" id="IPR003190">
    <property type="entry name" value="Asp_decarbox"/>
</dbReference>
<evidence type="ECO:0000256" key="1">
    <source>
        <dbReference type="ARBA" id="ARBA00022490"/>
    </source>
</evidence>
<keyword evidence="6 9" id="KW-0456">Lyase</keyword>
<evidence type="ECO:0000256" key="2">
    <source>
        <dbReference type="ARBA" id="ARBA00022655"/>
    </source>
</evidence>
<evidence type="ECO:0000256" key="5">
    <source>
        <dbReference type="ARBA" id="ARBA00023145"/>
    </source>
</evidence>
<evidence type="ECO:0000256" key="6">
    <source>
        <dbReference type="ARBA" id="ARBA00023239"/>
    </source>
</evidence>
<organism evidence="9 10">
    <name type="scientific">Undibacterium arcticum</name>
    <dbReference type="NCBI Taxonomy" id="1762892"/>
    <lineage>
        <taxon>Bacteria</taxon>
        <taxon>Pseudomonadati</taxon>
        <taxon>Pseudomonadota</taxon>
        <taxon>Betaproteobacteria</taxon>
        <taxon>Burkholderiales</taxon>
        <taxon>Oxalobacteraceae</taxon>
        <taxon>Undibacterium</taxon>
    </lineage>
</organism>
<keyword evidence="7" id="KW-0704">Schiff base</keyword>
<evidence type="ECO:0000256" key="4">
    <source>
        <dbReference type="ARBA" id="ARBA00022813"/>
    </source>
</evidence>
<sequence length="115" mass="12772">MNRIVLRANIRQVTSIQCGRYPEGSCGIDEALLEKIDVGEFEKIELHNVNSGERVPTYFIRDKRGTGDISFNSSAVCNWLVGDFFIIYASDFSNNAKPVPKGVGRFVGSDTKLPD</sequence>
<reference evidence="10" key="1">
    <citation type="journal article" date="2019" name="Int. J. Syst. Evol. Microbiol.">
        <title>The Global Catalogue of Microorganisms (GCM) 10K type strain sequencing project: providing services to taxonomists for standard genome sequencing and annotation.</title>
        <authorList>
            <consortium name="The Broad Institute Genomics Platform"/>
            <consortium name="The Broad Institute Genome Sequencing Center for Infectious Disease"/>
            <person name="Wu L."/>
            <person name="Ma J."/>
        </authorList>
    </citation>
    <scope>NUCLEOTIDE SEQUENCE [LARGE SCALE GENOMIC DNA]</scope>
    <source>
        <strain evidence="10">KCTC 42986</strain>
    </source>
</reference>
<dbReference type="Gene3D" id="2.40.40.20">
    <property type="match status" value="1"/>
</dbReference>
<evidence type="ECO:0000256" key="7">
    <source>
        <dbReference type="ARBA" id="ARBA00023270"/>
    </source>
</evidence>
<dbReference type="GO" id="GO:0004068">
    <property type="term" value="F:aspartate 1-decarboxylase activity"/>
    <property type="evidence" value="ECO:0007669"/>
    <property type="project" value="UniProtKB-EC"/>
</dbReference>
<dbReference type="PANTHER" id="PTHR21012:SF0">
    <property type="entry name" value="ASPARTATE 1-DECARBOXYLASE"/>
    <property type="match status" value="1"/>
</dbReference>
<keyword evidence="3" id="KW-0210">Decarboxylase</keyword>
<protein>
    <submittedName>
        <fullName evidence="9">Aspartate 1-decarboxylase</fullName>
        <ecNumber evidence="9">4.1.1.11</ecNumber>
    </submittedName>
</protein>
<evidence type="ECO:0000313" key="9">
    <source>
        <dbReference type="EMBL" id="MFC3106424.1"/>
    </source>
</evidence>
<keyword evidence="1" id="KW-0963">Cytoplasm</keyword>
<dbReference type="InterPro" id="IPR009010">
    <property type="entry name" value="Asp_de-COase-like_dom_sf"/>
</dbReference>
<dbReference type="EMBL" id="JBHRTP010000002">
    <property type="protein sequence ID" value="MFC3106424.1"/>
    <property type="molecule type" value="Genomic_DNA"/>
</dbReference>
<proteinExistence type="predicted"/>
<keyword evidence="8" id="KW-0670">Pyruvate</keyword>
<dbReference type="Pfam" id="PF02261">
    <property type="entry name" value="Asp_decarbox"/>
    <property type="match status" value="1"/>
</dbReference>
<evidence type="ECO:0000256" key="3">
    <source>
        <dbReference type="ARBA" id="ARBA00022793"/>
    </source>
</evidence>
<keyword evidence="4" id="KW-0068">Autocatalytic cleavage</keyword>
<dbReference type="PANTHER" id="PTHR21012">
    <property type="entry name" value="ASPARTATE 1-DECARBOXYLASE"/>
    <property type="match status" value="1"/>
</dbReference>
<keyword evidence="2" id="KW-0566">Pantothenate biosynthesis</keyword>
<comment type="caution">
    <text evidence="9">The sequence shown here is derived from an EMBL/GenBank/DDBJ whole genome shotgun (WGS) entry which is preliminary data.</text>
</comment>
<name>A0ABV7EWX0_9BURK</name>
<dbReference type="Proteomes" id="UP001595530">
    <property type="component" value="Unassembled WGS sequence"/>
</dbReference>
<dbReference type="SUPFAM" id="SSF50692">
    <property type="entry name" value="ADC-like"/>
    <property type="match status" value="1"/>
</dbReference>